<comment type="function">
    <text evidence="4">Catalyzes the reduction of 1-pyrroline-5-carboxylate (PCA) to L-proline.</text>
</comment>
<dbReference type="InterPro" id="IPR036291">
    <property type="entry name" value="NAD(P)-bd_dom_sf"/>
</dbReference>
<keyword evidence="3 4" id="KW-0560">Oxidoreductase</keyword>
<dbReference type="InterPro" id="IPR000304">
    <property type="entry name" value="Pyrroline-COOH_reductase"/>
</dbReference>
<evidence type="ECO:0000256" key="5">
    <source>
        <dbReference type="NCBIfam" id="TIGR00112"/>
    </source>
</evidence>
<comment type="catalytic activity">
    <reaction evidence="4">
        <text>L-proline + NADP(+) = (S)-1-pyrroline-5-carboxylate + NADPH + 2 H(+)</text>
        <dbReference type="Rhea" id="RHEA:14109"/>
        <dbReference type="ChEBI" id="CHEBI:15378"/>
        <dbReference type="ChEBI" id="CHEBI:17388"/>
        <dbReference type="ChEBI" id="CHEBI:57783"/>
        <dbReference type="ChEBI" id="CHEBI:58349"/>
        <dbReference type="ChEBI" id="CHEBI:60039"/>
        <dbReference type="EC" id="1.5.1.2"/>
    </reaction>
</comment>
<dbReference type="EMBL" id="JADIMW010000008">
    <property type="protein sequence ID" value="MBO8437437.1"/>
    <property type="molecule type" value="Genomic_DNA"/>
</dbReference>
<evidence type="ECO:0000256" key="2">
    <source>
        <dbReference type="ARBA" id="ARBA00022857"/>
    </source>
</evidence>
<dbReference type="InterPro" id="IPR028939">
    <property type="entry name" value="P5C_Rdtase_cat_N"/>
</dbReference>
<comment type="pathway">
    <text evidence="4">Amino-acid biosynthesis; L-proline biosynthesis; L-proline from L-glutamate 5-semialdehyde: step 1/1.</text>
</comment>
<dbReference type="Proteomes" id="UP000823636">
    <property type="component" value="Unassembled WGS sequence"/>
</dbReference>
<dbReference type="Gene3D" id="3.40.50.720">
    <property type="entry name" value="NAD(P)-binding Rossmann-like Domain"/>
    <property type="match status" value="1"/>
</dbReference>
<comment type="subcellular location">
    <subcellularLocation>
        <location evidence="4">Cytoplasm</location>
    </subcellularLocation>
</comment>
<protein>
    <recommendedName>
        <fullName evidence="4 5">Pyrroline-5-carboxylate reductase</fullName>
        <shortName evidence="4">P5C reductase</shortName>
        <shortName evidence="4">P5CR</shortName>
        <ecNumber evidence="4 5">1.5.1.2</ecNumber>
    </recommendedName>
    <alternativeName>
        <fullName evidence="4">PCA reductase</fullName>
    </alternativeName>
</protein>
<keyword evidence="4" id="KW-0641">Proline biosynthesis</keyword>
<organism evidence="9 10">
    <name type="scientific">Candidatus Caccoplasma merdipullorum</name>
    <dbReference type="NCBI Taxonomy" id="2840718"/>
    <lineage>
        <taxon>Bacteria</taxon>
        <taxon>Pseudomonadati</taxon>
        <taxon>Bacteroidota</taxon>
        <taxon>Bacteroidia</taxon>
        <taxon>Bacteroidales</taxon>
        <taxon>Bacteroidaceae</taxon>
        <taxon>Bacteroidaceae incertae sedis</taxon>
        <taxon>Candidatus Caccoplasma</taxon>
    </lineage>
</organism>
<dbReference type="Pfam" id="PF14748">
    <property type="entry name" value="P5CR_dimer"/>
    <property type="match status" value="1"/>
</dbReference>
<dbReference type="InterPro" id="IPR008927">
    <property type="entry name" value="6-PGluconate_DH-like_C_sf"/>
</dbReference>
<dbReference type="InterPro" id="IPR029036">
    <property type="entry name" value="P5CR_dimer"/>
</dbReference>
<keyword evidence="2 4" id="KW-0521">NADP</keyword>
<gene>
    <name evidence="4 9" type="primary">proC</name>
    <name evidence="9" type="ORF">IAC54_00865</name>
</gene>
<dbReference type="GO" id="GO:0005737">
    <property type="term" value="C:cytoplasm"/>
    <property type="evidence" value="ECO:0007669"/>
    <property type="project" value="UniProtKB-SubCell"/>
</dbReference>
<reference evidence="9" key="2">
    <citation type="journal article" date="2021" name="PeerJ">
        <title>Extensive microbial diversity within the chicken gut microbiome revealed by metagenomics and culture.</title>
        <authorList>
            <person name="Gilroy R."/>
            <person name="Ravi A."/>
            <person name="Getino M."/>
            <person name="Pursley I."/>
            <person name="Horton D.L."/>
            <person name="Alikhan N.F."/>
            <person name="Baker D."/>
            <person name="Gharbi K."/>
            <person name="Hall N."/>
            <person name="Watson M."/>
            <person name="Adriaenssens E.M."/>
            <person name="Foster-Nyarko E."/>
            <person name="Jarju S."/>
            <person name="Secka A."/>
            <person name="Antonio M."/>
            <person name="Oren A."/>
            <person name="Chaudhuri R.R."/>
            <person name="La Ragione R."/>
            <person name="Hildebrand F."/>
            <person name="Pallen M.J."/>
        </authorList>
    </citation>
    <scope>NUCLEOTIDE SEQUENCE</scope>
    <source>
        <strain evidence="9">G3-4614</strain>
    </source>
</reference>
<evidence type="ECO:0000259" key="7">
    <source>
        <dbReference type="Pfam" id="PF03807"/>
    </source>
</evidence>
<keyword evidence="4" id="KW-0028">Amino-acid biosynthesis</keyword>
<evidence type="ECO:0000256" key="1">
    <source>
        <dbReference type="ARBA" id="ARBA00005525"/>
    </source>
</evidence>
<reference evidence="9" key="1">
    <citation type="submission" date="2020-10" db="EMBL/GenBank/DDBJ databases">
        <authorList>
            <person name="Gilroy R."/>
        </authorList>
    </citation>
    <scope>NUCLEOTIDE SEQUENCE</scope>
    <source>
        <strain evidence="9">G3-4614</strain>
    </source>
</reference>
<evidence type="ECO:0000259" key="8">
    <source>
        <dbReference type="Pfam" id="PF14748"/>
    </source>
</evidence>
<dbReference type="Pfam" id="PF03807">
    <property type="entry name" value="F420_oxidored"/>
    <property type="match status" value="1"/>
</dbReference>
<evidence type="ECO:0000313" key="9">
    <source>
        <dbReference type="EMBL" id="MBO8437437.1"/>
    </source>
</evidence>
<feature type="domain" description="Pyrroline-5-carboxylate reductase dimerisation" evidence="8">
    <location>
        <begin position="158"/>
        <end position="255"/>
    </location>
</feature>
<evidence type="ECO:0000256" key="3">
    <source>
        <dbReference type="ARBA" id="ARBA00023002"/>
    </source>
</evidence>
<comment type="caution">
    <text evidence="9">The sequence shown here is derived from an EMBL/GenBank/DDBJ whole genome shotgun (WGS) entry which is preliminary data.</text>
</comment>
<dbReference type="EC" id="1.5.1.2" evidence="4 5"/>
<proteinExistence type="inferred from homology"/>
<evidence type="ECO:0000313" key="10">
    <source>
        <dbReference type="Proteomes" id="UP000823636"/>
    </source>
</evidence>
<dbReference type="PIRSF" id="PIRSF000193">
    <property type="entry name" value="Pyrrol-5-carb_rd"/>
    <property type="match status" value="1"/>
</dbReference>
<comment type="catalytic activity">
    <reaction evidence="4">
        <text>L-proline + NAD(+) = (S)-1-pyrroline-5-carboxylate + NADH + 2 H(+)</text>
        <dbReference type="Rhea" id="RHEA:14105"/>
        <dbReference type="ChEBI" id="CHEBI:15378"/>
        <dbReference type="ChEBI" id="CHEBI:17388"/>
        <dbReference type="ChEBI" id="CHEBI:57540"/>
        <dbReference type="ChEBI" id="CHEBI:57945"/>
        <dbReference type="ChEBI" id="CHEBI:60039"/>
        <dbReference type="EC" id="1.5.1.2"/>
    </reaction>
</comment>
<dbReference type="GO" id="GO:0055129">
    <property type="term" value="P:L-proline biosynthetic process"/>
    <property type="evidence" value="ECO:0007669"/>
    <property type="project" value="UniProtKB-UniRule"/>
</dbReference>
<keyword evidence="4" id="KW-0963">Cytoplasm</keyword>
<accession>A0A9D9H6Y2</accession>
<dbReference type="PANTHER" id="PTHR11645">
    <property type="entry name" value="PYRROLINE-5-CARBOXYLATE REDUCTASE"/>
    <property type="match status" value="1"/>
</dbReference>
<name>A0A9D9H6Y2_9BACT</name>
<dbReference type="SUPFAM" id="SSF51735">
    <property type="entry name" value="NAD(P)-binding Rossmann-fold domains"/>
    <property type="match status" value="1"/>
</dbReference>
<dbReference type="Gene3D" id="1.10.3730.10">
    <property type="entry name" value="ProC C-terminal domain-like"/>
    <property type="match status" value="1"/>
</dbReference>
<feature type="binding site" evidence="6">
    <location>
        <begin position="69"/>
        <end position="72"/>
    </location>
    <ligand>
        <name>NADP(+)</name>
        <dbReference type="ChEBI" id="CHEBI:58349"/>
    </ligand>
</feature>
<sequence>MKIAIIGAGNIGGAIASGLMESGYSAQADIVVSDPEEVKVKKLAEDYPGLKGTSDNREAVKGADIVVIAVKPWLVEPLLSSLELEENQILASVAAGVTFEKLATYTGKSLAMFRIIPNTAIRKRASMSLIASMGATEEQEKMMLDIFDRLGFAMMIPESKMEAGTAVSSCGIAYVLKYIYAATEAGVEMGLYPHEAMMMVAQSAKGAAELLLSGDTHPAVEIDKVTTPGGLTIKGVNTLDAEGFSAAVIKAIKASV</sequence>
<dbReference type="AlphaFoldDB" id="A0A9D9H6Y2"/>
<dbReference type="HAMAP" id="MF_01925">
    <property type="entry name" value="P5C_reductase"/>
    <property type="match status" value="1"/>
</dbReference>
<feature type="domain" description="Pyrroline-5-carboxylate reductase catalytic N-terminal" evidence="7">
    <location>
        <begin position="2"/>
        <end position="96"/>
    </location>
</feature>
<dbReference type="NCBIfam" id="TIGR00112">
    <property type="entry name" value="proC"/>
    <property type="match status" value="1"/>
</dbReference>
<comment type="similarity">
    <text evidence="1 4">Belongs to the pyrroline-5-carboxylate reductase family.</text>
</comment>
<dbReference type="SUPFAM" id="SSF48179">
    <property type="entry name" value="6-phosphogluconate dehydrogenase C-terminal domain-like"/>
    <property type="match status" value="1"/>
</dbReference>
<feature type="binding site" evidence="6">
    <location>
        <position position="56"/>
    </location>
    <ligand>
        <name>NADPH</name>
        <dbReference type="ChEBI" id="CHEBI:57783"/>
    </ligand>
</feature>
<dbReference type="GO" id="GO:0004735">
    <property type="term" value="F:pyrroline-5-carboxylate reductase activity"/>
    <property type="evidence" value="ECO:0007669"/>
    <property type="project" value="UniProtKB-UniRule"/>
</dbReference>
<evidence type="ECO:0000256" key="6">
    <source>
        <dbReference type="PIRSR" id="PIRSR000193-1"/>
    </source>
</evidence>
<dbReference type="PANTHER" id="PTHR11645:SF0">
    <property type="entry name" value="PYRROLINE-5-CARBOXYLATE REDUCTASE 3"/>
    <property type="match status" value="1"/>
</dbReference>
<evidence type="ECO:0000256" key="4">
    <source>
        <dbReference type="HAMAP-Rule" id="MF_01925"/>
    </source>
</evidence>